<gene>
    <name evidence="1" type="ORF">E2C01_077606</name>
</gene>
<name>A0A5B7IMI8_PORTR</name>
<evidence type="ECO:0000313" key="1">
    <source>
        <dbReference type="EMBL" id="MPC82917.1"/>
    </source>
</evidence>
<keyword evidence="2" id="KW-1185">Reference proteome</keyword>
<comment type="caution">
    <text evidence="1">The sequence shown here is derived from an EMBL/GenBank/DDBJ whole genome shotgun (WGS) entry which is preliminary data.</text>
</comment>
<evidence type="ECO:0000313" key="2">
    <source>
        <dbReference type="Proteomes" id="UP000324222"/>
    </source>
</evidence>
<dbReference type="Proteomes" id="UP000324222">
    <property type="component" value="Unassembled WGS sequence"/>
</dbReference>
<dbReference type="EMBL" id="VSRR010061080">
    <property type="protein sequence ID" value="MPC82917.1"/>
    <property type="molecule type" value="Genomic_DNA"/>
</dbReference>
<accession>A0A5B7IMI8</accession>
<organism evidence="1 2">
    <name type="scientific">Portunus trituberculatus</name>
    <name type="common">Swimming crab</name>
    <name type="synonym">Neptunus trituberculatus</name>
    <dbReference type="NCBI Taxonomy" id="210409"/>
    <lineage>
        <taxon>Eukaryota</taxon>
        <taxon>Metazoa</taxon>
        <taxon>Ecdysozoa</taxon>
        <taxon>Arthropoda</taxon>
        <taxon>Crustacea</taxon>
        <taxon>Multicrustacea</taxon>
        <taxon>Malacostraca</taxon>
        <taxon>Eumalacostraca</taxon>
        <taxon>Eucarida</taxon>
        <taxon>Decapoda</taxon>
        <taxon>Pleocyemata</taxon>
        <taxon>Brachyura</taxon>
        <taxon>Eubrachyura</taxon>
        <taxon>Portunoidea</taxon>
        <taxon>Portunidae</taxon>
        <taxon>Portuninae</taxon>
        <taxon>Portunus</taxon>
    </lineage>
</organism>
<dbReference type="AlphaFoldDB" id="A0A5B7IMI8"/>
<reference evidence="1 2" key="1">
    <citation type="submission" date="2019-05" db="EMBL/GenBank/DDBJ databases">
        <title>Another draft genome of Portunus trituberculatus and its Hox gene families provides insights of decapod evolution.</title>
        <authorList>
            <person name="Jeong J.-H."/>
            <person name="Song I."/>
            <person name="Kim S."/>
            <person name="Choi T."/>
            <person name="Kim D."/>
            <person name="Ryu S."/>
            <person name="Kim W."/>
        </authorList>
    </citation>
    <scope>NUCLEOTIDE SEQUENCE [LARGE SCALE GENOMIC DNA]</scope>
    <source>
        <tissue evidence="1">Muscle</tissue>
    </source>
</reference>
<sequence length="178" mass="19872">MIFCACIVGPSKRSDPLFDHPPILCSGLDDAATVRALAPNDIDKLKNAQLKQALTTSIGDTQNEPSNAVLLEELRSVKQIVAEVTSLKKQVTQLSEKLDHAYQVIHQQQLFLKSLDSKERQCNLIITGLTEDADEMGDTDDAKIQKVLEATGCSEALERIRWARRRREGQMNAKRDRS</sequence>
<proteinExistence type="predicted"/>
<protein>
    <submittedName>
        <fullName evidence="1">Uncharacterized protein</fullName>
    </submittedName>
</protein>